<evidence type="ECO:0000256" key="1">
    <source>
        <dbReference type="SAM" id="MobiDB-lite"/>
    </source>
</evidence>
<dbReference type="HOGENOM" id="CLU_795293_0_0_1"/>
<dbReference type="PANTHER" id="PTHR22954:SF3">
    <property type="entry name" value="PROTEIN CBG08539"/>
    <property type="match status" value="1"/>
</dbReference>
<name>T1IHQ5_STRMM</name>
<sequence>MEVDEAEVAELEGTTSEESSSPNLEENETPPEGPITVDTSAEVVMAMETPEKSVIKCQIMFVNLFFSSVRDPTFSMFTFVLFIWVSSGRRHSKNKCDLVTTQAHGNGPRHVPLVDWSDMTTSGQDRNKQKAQLSEKKGLLRDLDTQIVGQLEQEPDIIREVENSEIYQERLVDQIQDLTEIIDEARRAKELGDAAVITAENQARIEAAIKDQLVASQQAIAGQLRAQIALQGPNGIVINANAQPENDDTVVKLPVLTIEKFSGNPTQWNEFWSHFTLSVEENRKVKPKAKLVYLKSLLTGPALSVVAGLEVSEANFVTAKELLTERFGKKSVVIGAHFKALDHLVPIKK</sequence>
<dbReference type="EMBL" id="AFFK01013743">
    <property type="status" value="NOT_ANNOTATED_CDS"/>
    <property type="molecule type" value="Genomic_DNA"/>
</dbReference>
<dbReference type="OMA" id="VMAMETP"/>
<dbReference type="eggNOG" id="ENOG502SEF2">
    <property type="taxonomic scope" value="Eukaryota"/>
</dbReference>
<dbReference type="AlphaFoldDB" id="T1IHQ5"/>
<dbReference type="PhylomeDB" id="T1IHQ5"/>
<feature type="compositionally biased region" description="Low complexity" evidence="1">
    <location>
        <begin position="11"/>
        <end position="24"/>
    </location>
</feature>
<reference evidence="2" key="2">
    <citation type="submission" date="2015-02" db="UniProtKB">
        <authorList>
            <consortium name="EnsemblMetazoa"/>
        </authorList>
    </citation>
    <scope>IDENTIFICATION</scope>
</reference>
<evidence type="ECO:0000313" key="3">
    <source>
        <dbReference type="Proteomes" id="UP000014500"/>
    </source>
</evidence>
<reference evidence="3" key="1">
    <citation type="submission" date="2011-05" db="EMBL/GenBank/DDBJ databases">
        <authorList>
            <person name="Richards S.R."/>
            <person name="Qu J."/>
            <person name="Jiang H."/>
            <person name="Jhangiani S.N."/>
            <person name="Agravi P."/>
            <person name="Goodspeed R."/>
            <person name="Gross S."/>
            <person name="Mandapat C."/>
            <person name="Jackson L."/>
            <person name="Mathew T."/>
            <person name="Pu L."/>
            <person name="Thornton R."/>
            <person name="Saada N."/>
            <person name="Wilczek-Boney K.B."/>
            <person name="Lee S."/>
            <person name="Kovar C."/>
            <person name="Wu Y."/>
            <person name="Scherer S.E."/>
            <person name="Worley K.C."/>
            <person name="Muzny D.M."/>
            <person name="Gibbs R."/>
        </authorList>
    </citation>
    <scope>NUCLEOTIDE SEQUENCE</scope>
    <source>
        <strain evidence="3">Brora</strain>
    </source>
</reference>
<accession>T1IHQ5</accession>
<dbReference type="EnsemblMetazoa" id="SMAR000376-RA">
    <property type="protein sequence ID" value="SMAR000376-PA"/>
    <property type="gene ID" value="SMAR000376"/>
</dbReference>
<evidence type="ECO:0000313" key="2">
    <source>
        <dbReference type="EnsemblMetazoa" id="SMAR000376-PA"/>
    </source>
</evidence>
<dbReference type="Proteomes" id="UP000014500">
    <property type="component" value="Unassembled WGS sequence"/>
</dbReference>
<dbReference type="Pfam" id="PF03564">
    <property type="entry name" value="DUF1759"/>
    <property type="match status" value="1"/>
</dbReference>
<feature type="region of interest" description="Disordered" evidence="1">
    <location>
        <begin position="1"/>
        <end position="36"/>
    </location>
</feature>
<dbReference type="InterPro" id="IPR005312">
    <property type="entry name" value="DUF1759"/>
</dbReference>
<feature type="compositionally biased region" description="Acidic residues" evidence="1">
    <location>
        <begin position="1"/>
        <end position="10"/>
    </location>
</feature>
<dbReference type="STRING" id="126957.T1IHQ5"/>
<proteinExistence type="predicted"/>
<organism evidence="2 3">
    <name type="scientific">Strigamia maritima</name>
    <name type="common">European centipede</name>
    <name type="synonym">Geophilus maritimus</name>
    <dbReference type="NCBI Taxonomy" id="126957"/>
    <lineage>
        <taxon>Eukaryota</taxon>
        <taxon>Metazoa</taxon>
        <taxon>Ecdysozoa</taxon>
        <taxon>Arthropoda</taxon>
        <taxon>Myriapoda</taxon>
        <taxon>Chilopoda</taxon>
        <taxon>Pleurostigmophora</taxon>
        <taxon>Geophilomorpha</taxon>
        <taxon>Linotaeniidae</taxon>
        <taxon>Strigamia</taxon>
    </lineage>
</organism>
<keyword evidence="3" id="KW-1185">Reference proteome</keyword>
<dbReference type="PANTHER" id="PTHR22954">
    <property type="entry name" value="RETROVIRAL PROTEASE-RELATED"/>
    <property type="match status" value="1"/>
</dbReference>
<protein>
    <submittedName>
        <fullName evidence="2">Uncharacterized protein</fullName>
    </submittedName>
</protein>